<dbReference type="GO" id="GO:0005525">
    <property type="term" value="F:GTP binding"/>
    <property type="evidence" value="ECO:0007669"/>
    <property type="project" value="UniProtKB-KW"/>
</dbReference>
<dbReference type="GO" id="GO:0007017">
    <property type="term" value="P:microtubule-based process"/>
    <property type="evidence" value="ECO:0007669"/>
    <property type="project" value="InterPro"/>
</dbReference>
<evidence type="ECO:0000256" key="2">
    <source>
        <dbReference type="ARBA" id="ARBA00009636"/>
    </source>
</evidence>
<dbReference type="PANTHER" id="PTHR11588">
    <property type="entry name" value="TUBULIN"/>
    <property type="match status" value="1"/>
</dbReference>
<dbReference type="InterPro" id="IPR000217">
    <property type="entry name" value="Tubulin"/>
</dbReference>
<gene>
    <name evidence="7" type="ORF">BN2614_LOCUS2</name>
</gene>
<dbReference type="GO" id="GO:0005737">
    <property type="term" value="C:cytoplasm"/>
    <property type="evidence" value="ECO:0007669"/>
    <property type="project" value="UniProtKB-SubCell"/>
</dbReference>
<evidence type="ECO:0000256" key="4">
    <source>
        <dbReference type="ARBA" id="ARBA00022701"/>
    </source>
</evidence>
<dbReference type="Proteomes" id="UP000269945">
    <property type="component" value="Unassembled WGS sequence"/>
</dbReference>
<dbReference type="EMBL" id="CYRY02043863">
    <property type="protein sequence ID" value="VCX38530.1"/>
    <property type="molecule type" value="Genomic_DNA"/>
</dbReference>
<sequence length="124" mass="14155">MPEGTTLLARRSLTLSWTKFRNRLASAQVFKAAWFSQLWRGNWFWFTCLLMEHLSVDYGNKSQLELSIYPAPPVPTAVVEPHTTILTPHTAPEHSDLTFMVDNEPIYDMSLLTMSILDVQATLT</sequence>
<evidence type="ECO:0000256" key="5">
    <source>
        <dbReference type="ARBA" id="ARBA00022741"/>
    </source>
</evidence>
<keyword evidence="3" id="KW-0963">Cytoplasm</keyword>
<comment type="subcellular location">
    <subcellularLocation>
        <location evidence="1">Cytoplasm</location>
    </subcellularLocation>
</comment>
<evidence type="ECO:0000256" key="3">
    <source>
        <dbReference type="ARBA" id="ARBA00022490"/>
    </source>
</evidence>
<keyword evidence="6" id="KW-0342">GTP-binding</keyword>
<keyword evidence="5" id="KW-0547">Nucleotide-binding</keyword>
<accession>A0A9X9Q824</accession>
<evidence type="ECO:0000256" key="1">
    <source>
        <dbReference type="ARBA" id="ARBA00004496"/>
    </source>
</evidence>
<evidence type="ECO:0000313" key="7">
    <source>
        <dbReference type="EMBL" id="VCX38530.1"/>
    </source>
</evidence>
<dbReference type="GO" id="GO:0005874">
    <property type="term" value="C:microtubule"/>
    <property type="evidence" value="ECO:0007669"/>
    <property type="project" value="UniProtKB-KW"/>
</dbReference>
<organism evidence="7 8">
    <name type="scientific">Gulo gulo</name>
    <name type="common">Wolverine</name>
    <name type="synonym">Gluton</name>
    <dbReference type="NCBI Taxonomy" id="48420"/>
    <lineage>
        <taxon>Eukaryota</taxon>
        <taxon>Metazoa</taxon>
        <taxon>Chordata</taxon>
        <taxon>Craniata</taxon>
        <taxon>Vertebrata</taxon>
        <taxon>Euteleostomi</taxon>
        <taxon>Mammalia</taxon>
        <taxon>Eutheria</taxon>
        <taxon>Laurasiatheria</taxon>
        <taxon>Carnivora</taxon>
        <taxon>Caniformia</taxon>
        <taxon>Musteloidea</taxon>
        <taxon>Mustelidae</taxon>
        <taxon>Guloninae</taxon>
        <taxon>Gulo</taxon>
    </lineage>
</organism>
<dbReference type="Gene3D" id="3.40.50.1440">
    <property type="entry name" value="Tubulin/FtsZ, GTPase domain"/>
    <property type="match status" value="1"/>
</dbReference>
<proteinExistence type="inferred from homology"/>
<dbReference type="PRINTS" id="PR01161">
    <property type="entry name" value="TUBULIN"/>
</dbReference>
<dbReference type="AlphaFoldDB" id="A0A9X9Q824"/>
<dbReference type="InterPro" id="IPR036525">
    <property type="entry name" value="Tubulin/FtsZ_GTPase_sf"/>
</dbReference>
<protein>
    <submittedName>
        <fullName evidence="7">Uncharacterized protein</fullName>
    </submittedName>
</protein>
<evidence type="ECO:0000256" key="6">
    <source>
        <dbReference type="ARBA" id="ARBA00023134"/>
    </source>
</evidence>
<keyword evidence="8" id="KW-1185">Reference proteome</keyword>
<keyword evidence="4" id="KW-0493">Microtubule</keyword>
<comment type="caution">
    <text evidence="7">The sequence shown here is derived from an EMBL/GenBank/DDBJ whole genome shotgun (WGS) entry which is preliminary data.</text>
</comment>
<reference evidence="7 8" key="1">
    <citation type="submission" date="2018-10" db="EMBL/GenBank/DDBJ databases">
        <authorList>
            <person name="Ekblom R."/>
            <person name="Jareborg N."/>
        </authorList>
    </citation>
    <scope>NUCLEOTIDE SEQUENCE [LARGE SCALE GENOMIC DNA]</scope>
    <source>
        <tissue evidence="7">Muscle</tissue>
    </source>
</reference>
<evidence type="ECO:0000313" key="8">
    <source>
        <dbReference type="Proteomes" id="UP000269945"/>
    </source>
</evidence>
<comment type="similarity">
    <text evidence="2">Belongs to the tubulin family.</text>
</comment>
<dbReference type="SUPFAM" id="SSF52490">
    <property type="entry name" value="Tubulin nucleotide-binding domain-like"/>
    <property type="match status" value="1"/>
</dbReference>
<name>A0A9X9Q824_GULGU</name>